<evidence type="ECO:0000256" key="2">
    <source>
        <dbReference type="ARBA" id="ARBA00022614"/>
    </source>
</evidence>
<dbReference type="SUPFAM" id="SSF56300">
    <property type="entry name" value="Metallo-dependent phosphatases"/>
    <property type="match status" value="1"/>
</dbReference>
<keyword evidence="7" id="KW-0520">NAD</keyword>
<dbReference type="InterPro" id="IPR032675">
    <property type="entry name" value="LRR_dom_sf"/>
</dbReference>
<keyword evidence="6" id="KW-0611">Plant defense</keyword>
<dbReference type="InterPro" id="IPR002182">
    <property type="entry name" value="NB-ARC"/>
</dbReference>
<reference evidence="12" key="1">
    <citation type="submission" date="2018-02" db="EMBL/GenBank/DDBJ databases">
        <authorList>
            <person name="Cohen D.B."/>
            <person name="Kent A.D."/>
        </authorList>
    </citation>
    <scope>NUCLEOTIDE SEQUENCE</scope>
</reference>
<dbReference type="EC" id="3.2.2.6" evidence="1"/>
<dbReference type="SUPFAM" id="SSF55307">
    <property type="entry name" value="Tubulin C-terminal domain-like"/>
    <property type="match status" value="1"/>
</dbReference>
<dbReference type="PANTHER" id="PTHR11017:SF527">
    <property type="entry name" value="TMV RESISTANCE PROTEIN N-LIKE"/>
    <property type="match status" value="1"/>
</dbReference>
<dbReference type="Gene3D" id="1.10.8.430">
    <property type="entry name" value="Helical domain of apoptotic protease-activating factors"/>
    <property type="match status" value="1"/>
</dbReference>
<dbReference type="GO" id="GO:0005525">
    <property type="term" value="F:GTP binding"/>
    <property type="evidence" value="ECO:0007669"/>
    <property type="project" value="UniProtKB-KW"/>
</dbReference>
<dbReference type="SUPFAM" id="SSF52058">
    <property type="entry name" value="L domain-like"/>
    <property type="match status" value="1"/>
</dbReference>
<dbReference type="Gene3D" id="3.30.1330.20">
    <property type="entry name" value="Tubulin/FtsZ, C-terminal domain"/>
    <property type="match status" value="1"/>
</dbReference>
<keyword evidence="3" id="KW-0677">Repeat</keyword>
<name>A0A2N9J2Y0_FAGSY</name>
<dbReference type="Pfam" id="PF00931">
    <property type="entry name" value="NB-ARC"/>
    <property type="match status" value="1"/>
</dbReference>
<dbReference type="InterPro" id="IPR008280">
    <property type="entry name" value="Tub_FtsZ_C"/>
</dbReference>
<dbReference type="InterPro" id="IPR003591">
    <property type="entry name" value="Leu-rich_rpt_typical-subtyp"/>
</dbReference>
<evidence type="ECO:0000256" key="10">
    <source>
        <dbReference type="SAM" id="MobiDB-lite"/>
    </source>
</evidence>
<evidence type="ECO:0000256" key="7">
    <source>
        <dbReference type="ARBA" id="ARBA00023027"/>
    </source>
</evidence>
<accession>A0A2N9J2Y0</accession>
<dbReference type="GO" id="GO:0043531">
    <property type="term" value="F:ADP binding"/>
    <property type="evidence" value="ECO:0007669"/>
    <property type="project" value="InterPro"/>
</dbReference>
<evidence type="ECO:0000256" key="4">
    <source>
        <dbReference type="ARBA" id="ARBA00022741"/>
    </source>
</evidence>
<dbReference type="PROSITE" id="PS51450">
    <property type="entry name" value="LRR"/>
    <property type="match status" value="1"/>
</dbReference>
<keyword evidence="5" id="KW-0378">Hydrolase</keyword>
<keyword evidence="8" id="KW-0342">GTP-binding</keyword>
<dbReference type="InterPro" id="IPR035897">
    <property type="entry name" value="Toll_tir_struct_dom_sf"/>
</dbReference>
<dbReference type="EMBL" id="OIVN01006340">
    <property type="protein sequence ID" value="SPD30975.1"/>
    <property type="molecule type" value="Genomic_DNA"/>
</dbReference>
<dbReference type="InterPro" id="IPR055414">
    <property type="entry name" value="LRR_R13L4/SHOC2-like"/>
</dbReference>
<dbReference type="Pfam" id="PF00560">
    <property type="entry name" value="LRR_1"/>
    <property type="match status" value="2"/>
</dbReference>
<dbReference type="PANTHER" id="PTHR11017">
    <property type="entry name" value="LEUCINE-RICH REPEAT-CONTAINING PROTEIN"/>
    <property type="match status" value="1"/>
</dbReference>
<evidence type="ECO:0000256" key="8">
    <source>
        <dbReference type="ARBA" id="ARBA00023134"/>
    </source>
</evidence>
<evidence type="ECO:0000256" key="1">
    <source>
        <dbReference type="ARBA" id="ARBA00011982"/>
    </source>
</evidence>
<comment type="catalytic activity">
    <reaction evidence="9">
        <text>NAD(+) + H2O = ADP-D-ribose + nicotinamide + H(+)</text>
        <dbReference type="Rhea" id="RHEA:16301"/>
        <dbReference type="ChEBI" id="CHEBI:15377"/>
        <dbReference type="ChEBI" id="CHEBI:15378"/>
        <dbReference type="ChEBI" id="CHEBI:17154"/>
        <dbReference type="ChEBI" id="CHEBI:57540"/>
        <dbReference type="ChEBI" id="CHEBI:57967"/>
        <dbReference type="EC" id="3.2.2.6"/>
    </reaction>
    <physiologicalReaction direction="left-to-right" evidence="9">
        <dbReference type="Rhea" id="RHEA:16302"/>
    </physiologicalReaction>
</comment>
<dbReference type="InterPro" id="IPR045344">
    <property type="entry name" value="C-JID"/>
</dbReference>
<feature type="region of interest" description="Disordered" evidence="10">
    <location>
        <begin position="1403"/>
        <end position="1461"/>
    </location>
</feature>
<dbReference type="SUPFAM" id="SSF52540">
    <property type="entry name" value="P-loop containing nucleoside triphosphate hydrolases"/>
    <property type="match status" value="1"/>
</dbReference>
<dbReference type="InterPro" id="IPR037103">
    <property type="entry name" value="Tubulin/FtsZ-like_C"/>
</dbReference>
<dbReference type="GO" id="GO:0061809">
    <property type="term" value="F:NAD+ nucleosidase activity, cyclic ADP-ribose generating"/>
    <property type="evidence" value="ECO:0007669"/>
    <property type="project" value="UniProtKB-EC"/>
</dbReference>
<gene>
    <name evidence="12" type="ORF">FSB_LOCUS58857</name>
</gene>
<evidence type="ECO:0000313" key="12">
    <source>
        <dbReference type="EMBL" id="SPD30975.1"/>
    </source>
</evidence>
<evidence type="ECO:0000256" key="6">
    <source>
        <dbReference type="ARBA" id="ARBA00022821"/>
    </source>
</evidence>
<protein>
    <recommendedName>
        <fullName evidence="1">ADP-ribosyl cyclase/cyclic ADP-ribose hydrolase</fullName>
        <ecNumber evidence="1">3.2.2.6</ecNumber>
    </recommendedName>
</protein>
<dbReference type="InterPro" id="IPR029052">
    <property type="entry name" value="Metallo-depent_PP-like"/>
</dbReference>
<dbReference type="Pfam" id="PF20160">
    <property type="entry name" value="C-JID"/>
    <property type="match status" value="1"/>
</dbReference>
<keyword evidence="2" id="KW-0433">Leucine-rich repeat</keyword>
<dbReference type="GO" id="GO:0051707">
    <property type="term" value="P:response to other organism"/>
    <property type="evidence" value="ECO:0007669"/>
    <property type="project" value="UniProtKB-ARBA"/>
</dbReference>
<keyword evidence="4" id="KW-0547">Nucleotide-binding</keyword>
<evidence type="ECO:0000259" key="11">
    <source>
        <dbReference type="PROSITE" id="PS50104"/>
    </source>
</evidence>
<dbReference type="InterPro" id="IPR001611">
    <property type="entry name" value="Leu-rich_rpt"/>
</dbReference>
<dbReference type="Pfam" id="PF01582">
    <property type="entry name" value="TIR"/>
    <property type="match status" value="1"/>
</dbReference>
<evidence type="ECO:0000256" key="5">
    <source>
        <dbReference type="ARBA" id="ARBA00022801"/>
    </source>
</evidence>
<dbReference type="PRINTS" id="PR00364">
    <property type="entry name" value="DISEASERSIST"/>
</dbReference>
<sequence>MMFSSVLEARILERTLQTICTLPCYRKGLSPSGTMKKLGKGKPISPELFKAIRESKFAIIVLSRNYASSTWCLDELAEIVECMKQTGLIVLPIFYDVVVSDVRKARGAFAQAFVEHEKQFKDRVQRWKAALREVADIAGWDLQHKHESTIIQEIVRKILGDLSSMFSAVSKDLVGIGSRVDELMNFLCKGLFDVRFVGICGMGGSGKTTLARAVYDIVSHQFDASSFLADVREKTTKIGLVNLQKRLLSDILDESNIIIRDVDRGSNMIRNRLCHKRVLIVLDDVDQLEQLQALAKERDWFGRGSRIIVTTRDERLLIENEVAEEEIYKAKELNNDEAVQLFSRKAFKNDRPPKDFVELSNKLLNYSNGLPLALEVLGSSLFRRNVAEWERGKLTMHDLLEDMGREIVRLESREPGSRSRLWDGEDVLYVLENNTGTEKVEGIVLNSPPPEVQLTNAEVFLKMTKLRFLKIDNVLLPQGLSFIPNNLRTLEWHGYPLKSLPMSFKPKKLVELNMCFSHIEQLGKGIMCSDKLTLIDLSDSQNLLKTPDFTGVPNLKRLILQGCTKLDEVHPSIGGLKQLILLNLENCRSLNSLPCNIGLESLKTLILSGCSTLKKFPEIVGDMKNLLQLYLDGTAIKELPLSAERLRGLTFLNLRDCKNLSSWSVICSLTSLERLILSGCSKLDKMPEDLGNLERLVELDVSQTAIRQGSPPKSRLFTCCLSPSPIGLVLPTSFSGLCSLTTLDLSYCNLSDGSILKDLISLSSLRSLDLSGNNFERIPENISQLSKLRELSLGKCSRLRSLPKLPLSILYVWADYCASLETDSDQIDLRTSDETGVAVISCSRSDEYKDLKLRNISFSRAQTDLMMRKKLEADIFHTNVVCGALPGSGIPKWFNNQNNSSAVTIQLDSDMDDSSKWLGYGLYVVVEPHHSTCLNSTIDSKDLDRCVFHFDTDEGPLKQPLVLHIPKEVTFGRSIGFWLYVPRLWFAKRLNHLDEGSYIGVSIKSGSPSMEVKMCGARLLYKQNVKEFVETISQFSPGGPDDSHQIYHKFTDTLNLISSIESNPLEQGCPSLDKVSHENEECISKDSCSTSNSLHITADQDQGCKSDSSMCLKTELQPLLLGCYEAKFARNRYKYIFPMVASQLFRNSSAVEDFVLRNLTSLNPSLVGRGIASLRKLRLSKGSTMTAPSPAPCAVNGLSGHSLQHRAQVDQSLVPEPKIPGLVNVDFADVRAIMANAGSSLMGIGTATAGWSKQIQFRTPPAGGSDELKFVAYGDMGKAPRDSSAEHYIQLNGTFSIHQISPVASRVSYMTAIGNHERDYISSGSVYITPDSGGECGIPYETYFPMPTPAKDKPWYSIEQASVHFVVISTEHDWSENSEQGKRVCPSYGTQWHYVVPKSELIDEEDGADVPTQSQAPLGPRTKKLRPSKTGGADVVESGSSQASRPTSDLRRTTRSTAHLR</sequence>
<dbReference type="InterPro" id="IPR044974">
    <property type="entry name" value="Disease_R_plants"/>
</dbReference>
<proteinExistence type="predicted"/>
<dbReference type="Gene3D" id="3.40.50.300">
    <property type="entry name" value="P-loop containing nucleotide triphosphate hydrolases"/>
    <property type="match status" value="1"/>
</dbReference>
<dbReference type="SMART" id="SM00369">
    <property type="entry name" value="LRR_TYP"/>
    <property type="match status" value="3"/>
</dbReference>
<feature type="domain" description="TIR" evidence="11">
    <location>
        <begin position="1"/>
        <end position="162"/>
    </location>
</feature>
<dbReference type="InterPro" id="IPR042197">
    <property type="entry name" value="Apaf_helical"/>
</dbReference>
<evidence type="ECO:0000256" key="3">
    <source>
        <dbReference type="ARBA" id="ARBA00022737"/>
    </source>
</evidence>
<dbReference type="SMART" id="SM00255">
    <property type="entry name" value="TIR"/>
    <property type="match status" value="1"/>
</dbReference>
<dbReference type="GO" id="GO:0006952">
    <property type="term" value="P:defense response"/>
    <property type="evidence" value="ECO:0007669"/>
    <property type="project" value="UniProtKB-KW"/>
</dbReference>
<dbReference type="Gene3D" id="3.40.50.10140">
    <property type="entry name" value="Toll/interleukin-1 receptor homology (TIR) domain"/>
    <property type="match status" value="1"/>
</dbReference>
<dbReference type="Gene3D" id="3.80.10.10">
    <property type="entry name" value="Ribonuclease Inhibitor"/>
    <property type="match status" value="3"/>
</dbReference>
<dbReference type="InterPro" id="IPR027417">
    <property type="entry name" value="P-loop_NTPase"/>
</dbReference>
<feature type="compositionally biased region" description="Polar residues" evidence="10">
    <location>
        <begin position="1438"/>
        <end position="1447"/>
    </location>
</feature>
<dbReference type="GO" id="GO:0007165">
    <property type="term" value="P:signal transduction"/>
    <property type="evidence" value="ECO:0007669"/>
    <property type="project" value="InterPro"/>
</dbReference>
<dbReference type="Gene3D" id="3.60.21.10">
    <property type="match status" value="1"/>
</dbReference>
<dbReference type="SUPFAM" id="SSF52200">
    <property type="entry name" value="Toll/Interleukin receptor TIR domain"/>
    <property type="match status" value="1"/>
</dbReference>
<dbReference type="PROSITE" id="PS50104">
    <property type="entry name" value="TIR"/>
    <property type="match status" value="1"/>
</dbReference>
<organism evidence="12">
    <name type="scientific">Fagus sylvatica</name>
    <name type="common">Beechnut</name>
    <dbReference type="NCBI Taxonomy" id="28930"/>
    <lineage>
        <taxon>Eukaryota</taxon>
        <taxon>Viridiplantae</taxon>
        <taxon>Streptophyta</taxon>
        <taxon>Embryophyta</taxon>
        <taxon>Tracheophyta</taxon>
        <taxon>Spermatophyta</taxon>
        <taxon>Magnoliopsida</taxon>
        <taxon>eudicotyledons</taxon>
        <taxon>Gunneridae</taxon>
        <taxon>Pentapetalae</taxon>
        <taxon>rosids</taxon>
        <taxon>fabids</taxon>
        <taxon>Fagales</taxon>
        <taxon>Fagaceae</taxon>
        <taxon>Fagus</taxon>
    </lineage>
</organism>
<dbReference type="InterPro" id="IPR000157">
    <property type="entry name" value="TIR_dom"/>
</dbReference>
<dbReference type="Pfam" id="PF23598">
    <property type="entry name" value="LRR_14"/>
    <property type="match status" value="1"/>
</dbReference>
<evidence type="ECO:0000256" key="9">
    <source>
        <dbReference type="ARBA" id="ARBA00047304"/>
    </source>
</evidence>